<reference evidence="2 3" key="1">
    <citation type="submission" date="2020-08" db="EMBL/GenBank/DDBJ databases">
        <title>Genomic Encyclopedia of Type Strains, Phase IV (KMG-IV): sequencing the most valuable type-strain genomes for metagenomic binning, comparative biology and taxonomic classification.</title>
        <authorList>
            <person name="Goeker M."/>
        </authorList>
    </citation>
    <scope>NUCLEOTIDE SEQUENCE [LARGE SCALE GENOMIC DNA]</scope>
    <source>
        <strain evidence="2 3">DSM 16268</strain>
    </source>
</reference>
<organism evidence="2 3">
    <name type="scientific">Prosthecomicrobium pneumaticum</name>
    <dbReference type="NCBI Taxonomy" id="81895"/>
    <lineage>
        <taxon>Bacteria</taxon>
        <taxon>Pseudomonadati</taxon>
        <taxon>Pseudomonadota</taxon>
        <taxon>Alphaproteobacteria</taxon>
        <taxon>Hyphomicrobiales</taxon>
        <taxon>Kaistiaceae</taxon>
        <taxon>Prosthecomicrobium</taxon>
    </lineage>
</organism>
<keyword evidence="3" id="KW-1185">Reference proteome</keyword>
<comment type="caution">
    <text evidence="2">The sequence shown here is derived from an EMBL/GenBank/DDBJ whole genome shotgun (WGS) entry which is preliminary data.</text>
</comment>
<name>A0A7W9FKV1_9HYPH</name>
<evidence type="ECO:0000259" key="1">
    <source>
        <dbReference type="Pfam" id="PF04230"/>
    </source>
</evidence>
<dbReference type="AlphaFoldDB" id="A0A7W9FKV1"/>
<dbReference type="EMBL" id="JACHOO010000001">
    <property type="protein sequence ID" value="MBB5751633.1"/>
    <property type="molecule type" value="Genomic_DNA"/>
</dbReference>
<evidence type="ECO:0000313" key="3">
    <source>
        <dbReference type="Proteomes" id="UP000523821"/>
    </source>
</evidence>
<accession>A0A7W9FKV1</accession>
<sequence length="302" mass="32706">MRPLWTRLAPRRFGGPAPEPLALRWARSPAVHDNWGDKLNPVLVGKLAQRPVVHAREAADPGQPIYSVIGSGLGQLGAEKARARTVVWGTGFVHSDAQLAPPLPRICAVRGPLTRSRLLAQGIECPEVYGDPALLYPIFYDPPVETKFDLGIIQHVRERGIEPLPAIPEPLSVRIIDITGGLEEVVDAVKSCRVIASSSLHGIIAAHSYGVPAAWLKFSDRPLGDGFKFRDYFASVGHDTIAPLIVTPDVTGADLVARAVCPLRPVDLSRLIQACPFMNAVRKAEIESRLSVCWGGRRRGGA</sequence>
<gene>
    <name evidence="2" type="ORF">GGQ63_000676</name>
</gene>
<dbReference type="RefSeq" id="WP_183852474.1">
    <property type="nucleotide sequence ID" value="NZ_JACHOO010000001.1"/>
</dbReference>
<dbReference type="InterPro" id="IPR007345">
    <property type="entry name" value="Polysacch_pyruvyl_Trfase"/>
</dbReference>
<feature type="domain" description="Polysaccharide pyruvyl transferase" evidence="1">
    <location>
        <begin position="77"/>
        <end position="216"/>
    </location>
</feature>
<dbReference type="Pfam" id="PF04230">
    <property type="entry name" value="PS_pyruv_trans"/>
    <property type="match status" value="1"/>
</dbReference>
<dbReference type="Proteomes" id="UP000523821">
    <property type="component" value="Unassembled WGS sequence"/>
</dbReference>
<evidence type="ECO:0000313" key="2">
    <source>
        <dbReference type="EMBL" id="MBB5751633.1"/>
    </source>
</evidence>
<proteinExistence type="predicted"/>
<protein>
    <recommendedName>
        <fullName evidence="1">Polysaccharide pyruvyl transferase domain-containing protein</fullName>
    </recommendedName>
</protein>